<dbReference type="SMART" id="SM00852">
    <property type="entry name" value="MoCF_biosynth"/>
    <property type="match status" value="1"/>
</dbReference>
<dbReference type="NCBIfam" id="TIGR00177">
    <property type="entry name" value="molyb_syn"/>
    <property type="match status" value="1"/>
</dbReference>
<reference evidence="3 4" key="1">
    <citation type="submission" date="2024-06" db="EMBL/GenBank/DDBJ databases">
        <authorList>
            <person name="Kaempfer P."/>
            <person name="Viver T."/>
        </authorList>
    </citation>
    <scope>NUCLEOTIDE SEQUENCE [LARGE SCALE GENOMIC DNA]</scope>
    <source>
        <strain evidence="3 4">ST-75</strain>
    </source>
</reference>
<dbReference type="Gene3D" id="3.30.70.2860">
    <property type="match status" value="1"/>
</dbReference>
<evidence type="ECO:0000256" key="1">
    <source>
        <dbReference type="HAMAP-Rule" id="MF_00226"/>
    </source>
</evidence>
<dbReference type="SUPFAM" id="SSF142433">
    <property type="entry name" value="CinA-like"/>
    <property type="match status" value="1"/>
</dbReference>
<organism evidence="3 4">
    <name type="scientific">Flavobacterium rhizophilum</name>
    <dbReference type="NCBI Taxonomy" id="3163296"/>
    <lineage>
        <taxon>Bacteria</taxon>
        <taxon>Pseudomonadati</taxon>
        <taxon>Bacteroidota</taxon>
        <taxon>Flavobacteriia</taxon>
        <taxon>Flavobacteriales</taxon>
        <taxon>Flavobacteriaceae</taxon>
        <taxon>Flavobacterium</taxon>
    </lineage>
</organism>
<dbReference type="InterPro" id="IPR050101">
    <property type="entry name" value="CinA"/>
</dbReference>
<dbReference type="RefSeq" id="WP_408074967.1">
    <property type="nucleotide sequence ID" value="NZ_JBELQB010000007.1"/>
</dbReference>
<dbReference type="Pfam" id="PF00994">
    <property type="entry name" value="MoCF_biosynth"/>
    <property type="match status" value="1"/>
</dbReference>
<evidence type="ECO:0000259" key="2">
    <source>
        <dbReference type="SMART" id="SM00852"/>
    </source>
</evidence>
<evidence type="ECO:0000313" key="4">
    <source>
        <dbReference type="Proteomes" id="UP001629059"/>
    </source>
</evidence>
<accession>A0ABW8YFE4</accession>
<keyword evidence="4" id="KW-1185">Reference proteome</keyword>
<dbReference type="SUPFAM" id="SSF53218">
    <property type="entry name" value="Molybdenum cofactor biosynthesis proteins"/>
    <property type="match status" value="1"/>
</dbReference>
<dbReference type="InterPro" id="IPR041424">
    <property type="entry name" value="CinA_KH"/>
</dbReference>
<dbReference type="InterPro" id="IPR008136">
    <property type="entry name" value="CinA_C"/>
</dbReference>
<dbReference type="InterPro" id="IPR036653">
    <property type="entry name" value="CinA-like_C"/>
</dbReference>
<dbReference type="CDD" id="cd00885">
    <property type="entry name" value="cinA"/>
    <property type="match status" value="1"/>
</dbReference>
<dbReference type="InterPro" id="IPR036425">
    <property type="entry name" value="MoaB/Mog-like_dom_sf"/>
</dbReference>
<dbReference type="HAMAP" id="MF_00226_B">
    <property type="entry name" value="CinA_B"/>
    <property type="match status" value="1"/>
</dbReference>
<sequence>MKAAVVTVGDEILIGQIVDTNSAFIAKSLDKIGIEVIEMLSISDDREHILETLASLQNRVDLVIMTGGLGPTKDDITKKTLCEYFNDELVVDEAVLEHVTELIEKVMKRPASQMNKDQALVPSRGTVLFNRVGTAPGIWMENQNTVFVSLPGVPYEMKYLMDNEVVLRLISKFKRPFIVHKTILTYGQGESLIAERIEEWEDNLPEFIRLAYLPSPGRVRLRLTARGIDEDFLRKSILEEAEKLKAIIGDIIVGYDEDETLEVVLAKLLTEKKFTISAAESCTGGRIAQMLTTQPGSSAYFKGSAVAYATEAKVNILKIDQQLIDIFSVVSPKVAEAMASQAKKIFGTDYAVATTGNAGPTKGDSDAEVGTVFIGIATPKGVYSEKFDFGQPREKVIERAANKALEIIYQEILKN</sequence>
<dbReference type="Gene3D" id="3.40.980.10">
    <property type="entry name" value="MoaB/Mog-like domain"/>
    <property type="match status" value="1"/>
</dbReference>
<dbReference type="NCBIfam" id="TIGR00200">
    <property type="entry name" value="cinA_nterm"/>
    <property type="match status" value="1"/>
</dbReference>
<dbReference type="EMBL" id="JBELQB010000007">
    <property type="protein sequence ID" value="MFL9837976.1"/>
    <property type="molecule type" value="Genomic_DNA"/>
</dbReference>
<dbReference type="Pfam" id="PF18146">
    <property type="entry name" value="CinA_KH"/>
    <property type="match status" value="1"/>
</dbReference>
<dbReference type="PIRSF" id="PIRSF006728">
    <property type="entry name" value="CinA"/>
    <property type="match status" value="1"/>
</dbReference>
<dbReference type="Pfam" id="PF02464">
    <property type="entry name" value="CinA"/>
    <property type="match status" value="1"/>
</dbReference>
<dbReference type="InterPro" id="IPR001453">
    <property type="entry name" value="MoaB/Mog_dom"/>
</dbReference>
<name>A0ABW8YFE4_9FLAO</name>
<dbReference type="Gene3D" id="3.90.950.20">
    <property type="entry name" value="CinA-like"/>
    <property type="match status" value="1"/>
</dbReference>
<dbReference type="NCBIfam" id="TIGR00199">
    <property type="entry name" value="PncC_domain"/>
    <property type="match status" value="1"/>
</dbReference>
<gene>
    <name evidence="3" type="ORF">ABS768_10740</name>
</gene>
<comment type="caution">
    <text evidence="3">The sequence shown here is derived from an EMBL/GenBank/DDBJ whole genome shotgun (WGS) entry which is preliminary data.</text>
</comment>
<protein>
    <recommendedName>
        <fullName evidence="1">CinA-like protein</fullName>
    </recommendedName>
</protein>
<dbReference type="PANTHER" id="PTHR13939">
    <property type="entry name" value="NICOTINAMIDE-NUCLEOTIDE AMIDOHYDROLASE PNCC"/>
    <property type="match status" value="1"/>
</dbReference>
<dbReference type="PANTHER" id="PTHR13939:SF0">
    <property type="entry name" value="NMN AMIDOHYDROLASE-LIKE PROTEIN YFAY"/>
    <property type="match status" value="1"/>
</dbReference>
<evidence type="ECO:0000313" key="3">
    <source>
        <dbReference type="EMBL" id="MFL9837976.1"/>
    </source>
</evidence>
<dbReference type="InterPro" id="IPR008135">
    <property type="entry name" value="Competence-induced_CinA"/>
</dbReference>
<proteinExistence type="inferred from homology"/>
<dbReference type="Proteomes" id="UP001629059">
    <property type="component" value="Unassembled WGS sequence"/>
</dbReference>
<feature type="domain" description="MoaB/Mog" evidence="2">
    <location>
        <begin position="4"/>
        <end position="172"/>
    </location>
</feature>
<dbReference type="NCBIfam" id="NF001813">
    <property type="entry name" value="PRK00549.1"/>
    <property type="match status" value="1"/>
</dbReference>
<comment type="similarity">
    <text evidence="1">Belongs to the CinA family.</text>
</comment>